<proteinExistence type="predicted"/>
<reference evidence="2 3" key="1">
    <citation type="submission" date="2018-04" db="EMBL/GenBank/DDBJ databases">
        <title>Chryseobacterium oncorhynchi 701B-08T from rainbow trout, and Chryseobacterium viscerum 687B-08T from diseased fish.</title>
        <authorList>
            <person name="Jeong J.-J."/>
            <person name="Lee Y.J."/>
            <person name="Pathiraja D."/>
            <person name="Park B."/>
            <person name="Choi I.-G."/>
            <person name="Kim K.D."/>
        </authorList>
    </citation>
    <scope>NUCLEOTIDE SEQUENCE [LARGE SCALE GENOMIC DNA]</scope>
    <source>
        <strain evidence="2 3">687B-08</strain>
    </source>
</reference>
<dbReference type="RefSeq" id="WP_103233992.1">
    <property type="nucleotide sequence ID" value="NZ_PPEG02000014.1"/>
</dbReference>
<keyword evidence="1" id="KW-0175">Coiled coil</keyword>
<dbReference type="EMBL" id="PPEG02000014">
    <property type="protein sequence ID" value="PWN58038.1"/>
    <property type="molecule type" value="Genomic_DNA"/>
</dbReference>
<protein>
    <recommendedName>
        <fullName evidence="4">CHAT domain-containing protein</fullName>
    </recommendedName>
</protein>
<feature type="coiled-coil region" evidence="1">
    <location>
        <begin position="171"/>
        <end position="209"/>
    </location>
</feature>
<accession>A0A316WG92</accession>
<organism evidence="2 3">
    <name type="scientific">Chryseobacterium viscerum</name>
    <dbReference type="NCBI Taxonomy" id="1037377"/>
    <lineage>
        <taxon>Bacteria</taxon>
        <taxon>Pseudomonadati</taxon>
        <taxon>Bacteroidota</taxon>
        <taxon>Flavobacteriia</taxon>
        <taxon>Flavobacteriales</taxon>
        <taxon>Weeksellaceae</taxon>
        <taxon>Chryseobacterium group</taxon>
        <taxon>Chryseobacterium</taxon>
    </lineage>
</organism>
<comment type="caution">
    <text evidence="2">The sequence shown here is derived from an EMBL/GenBank/DDBJ whole genome shotgun (WGS) entry which is preliminary data.</text>
</comment>
<evidence type="ECO:0000313" key="3">
    <source>
        <dbReference type="Proteomes" id="UP000236413"/>
    </source>
</evidence>
<sequence>MAVLPENFPIDDLSTIERIQLEWFYSKFTEEYYSDYFFGHMMLAAYAAVPAYLTPDLLSKLWQNFGEYTWNEEKKFIHRMAIPDILLAPFCTQISYEVYQMDSDTRFRFLKWMNSDDKLWTLRKPFSIADIARFVEQYHNNPNDIITREGAKYLEIQKSEAQMYYNPKSVVNNYLKQLKELHENKVKNENEKNNEIVNLLETIEQARQKEDYVNHHDKNKTIFGSLFKSEELSLWKHSLLQNVHTLGNIITNNNIPDSLLSKSVERKENSIAITVEKKQTTLVSKFESALPSRKIALIIADSDTNITKIRKILEAFEEWNQYIIEVTKPISSKEENSLNAKYKITEKDHLLLYIHAKNARMHESHCYFQIYKETWISDSNISVIASEMNPLSFTLILDGALKATPYWMDTTKTGYSLFAFEQDEVIENLTVSQPNSTDCEELVKKLINDGQREAIRSVFVKTVFTNESTSLPNWIQNKQLIMMSNRETYFAPLGKASDEALRVQHLLRLSGKTNTRESQWQDQETDYALKKIAAELKINPNVYEVLPALQNLHKKNIQHQKPLFIFIFSDPEKMLTNLDREARSIRSYLLNSEIGLYNEVRFFKNREFKEIETFILHPDNRNRVQWIYYSGFDAQGSPNINGKVIDLTVWQHWLEFQNRIEMVILNTCNSKNLAWQLTQIGVKTAIGSNAMVMDNVGADFGIDMMKSITQEKYFFQIKNLIKQ</sequence>
<dbReference type="Proteomes" id="UP000236413">
    <property type="component" value="Unassembled WGS sequence"/>
</dbReference>
<evidence type="ECO:0000256" key="1">
    <source>
        <dbReference type="SAM" id="Coils"/>
    </source>
</evidence>
<evidence type="ECO:0000313" key="2">
    <source>
        <dbReference type="EMBL" id="PWN58038.1"/>
    </source>
</evidence>
<gene>
    <name evidence="2" type="ORF">C1634_024730</name>
</gene>
<name>A0A316WG92_9FLAO</name>
<evidence type="ECO:0008006" key="4">
    <source>
        <dbReference type="Google" id="ProtNLM"/>
    </source>
</evidence>
<dbReference type="AlphaFoldDB" id="A0A316WG92"/>